<dbReference type="GO" id="GO:0008168">
    <property type="term" value="F:methyltransferase activity"/>
    <property type="evidence" value="ECO:0007669"/>
    <property type="project" value="UniProtKB-KW"/>
</dbReference>
<evidence type="ECO:0000256" key="11">
    <source>
        <dbReference type="ARBA" id="ARBA00031350"/>
    </source>
</evidence>
<evidence type="ECO:0000256" key="1">
    <source>
        <dbReference type="ARBA" id="ARBA00004496"/>
    </source>
</evidence>
<dbReference type="PANTHER" id="PTHR11579:SF0">
    <property type="entry name" value="PROTEIN-L-ISOASPARTATE(D-ASPARTATE) O-METHYLTRANSFERASE"/>
    <property type="match status" value="1"/>
</dbReference>
<evidence type="ECO:0000256" key="10">
    <source>
        <dbReference type="ARBA" id="ARBA00031323"/>
    </source>
</evidence>
<evidence type="ECO:0000256" key="2">
    <source>
        <dbReference type="ARBA" id="ARBA00005369"/>
    </source>
</evidence>
<evidence type="ECO:0000256" key="3">
    <source>
        <dbReference type="ARBA" id="ARBA00011890"/>
    </source>
</evidence>
<evidence type="ECO:0000256" key="4">
    <source>
        <dbReference type="ARBA" id="ARBA00013346"/>
    </source>
</evidence>
<dbReference type="EC" id="2.1.1.77" evidence="3"/>
<evidence type="ECO:0000256" key="8">
    <source>
        <dbReference type="ARBA" id="ARBA00022691"/>
    </source>
</evidence>
<accession>A0ABW6UXE0</accession>
<dbReference type="NCBIfam" id="TIGR03891">
    <property type="entry name" value="thiopep_ocin"/>
    <property type="match status" value="1"/>
</dbReference>
<keyword evidence="7" id="KW-0808">Transferase</keyword>
<comment type="similarity">
    <text evidence="2">Belongs to the methyltransferase superfamily. L-isoaspartyl/D-aspartyl protein methyltransferase family.</text>
</comment>
<dbReference type="InterPro" id="IPR027573">
    <property type="entry name" value="Methyltran_FxLD"/>
</dbReference>
<sequence length="696" mass="75592">MPSDRWHQHTITFADRETGKRIIAERFGPALLAAEDAGQLTGWWFMNKQPWPLRYRAAEASPAIEALLSELTGQGTVVSWLPGVYEPETAVFGGREAMDAAHDLFHEDSRHLLTYQPGPGRLGRRETAVLLASAMMRAANLDWFEQGDVWAKAAALRPADALLAPERVAALAPPMRKLMTVDALSLCRPSGPLDGHTEWAAAFERIGTTLAYLAASGSLTRGLRGVIAHHVIFHANRAGLPWDHQHAMFHIAREVVMGTSDNTASPSEATAETVSVTAVNTDTITTPEADAGQLRNALVNKIRQEGHARTPAVENALRTVPRHLFVPDATLEEAYGNAPVHVKYDTDGTSISCASQPGVVALMLDQLDAQPGERILELGAGTGYNAALLSHLVGESGHVTTIDVDDDLVEGARAHLAAAGFTNVEALTRDGAIGHAEKAPYDRIIATVGAHGIPRAWLDQLAPGGRLLVPQRLKGSVSRSIAYEQRDGRWVSLSSEMNTFMPLRRGIADDDRYVIPLSPDGTVRLQAPAVQNIDADALADVLDQPRTEEWTGMTVRAMESPEWMELFVTCSLPSGLNRMLFPKEAKGTLLTDDPYPSSTAAVDKGAVTYLARRLSEKKTPEGGKLWEFGVIGHGPGSDELAAKVADAIRTWDREYRGREASFEIRPLDAPAIEHRPGLFVLDTPLNRIVVNWPPMP</sequence>
<evidence type="ECO:0000313" key="14">
    <source>
        <dbReference type="Proteomes" id="UP001602058"/>
    </source>
</evidence>
<proteinExistence type="inferred from homology"/>
<dbReference type="InterPro" id="IPR023809">
    <property type="entry name" value="Thiopep_bacteriocin_synth_dom"/>
</dbReference>
<gene>
    <name evidence="13" type="primary">fxlM</name>
    <name evidence="13" type="ORF">ACFY1D_35765</name>
</gene>
<comment type="subcellular location">
    <subcellularLocation>
        <location evidence="1">Cytoplasm</location>
    </subcellularLocation>
</comment>
<evidence type="ECO:0000256" key="6">
    <source>
        <dbReference type="ARBA" id="ARBA00022603"/>
    </source>
</evidence>
<dbReference type="EMBL" id="JBIAWJ010000028">
    <property type="protein sequence ID" value="MFF4526745.1"/>
    <property type="molecule type" value="Genomic_DNA"/>
</dbReference>
<dbReference type="GO" id="GO:0032259">
    <property type="term" value="P:methylation"/>
    <property type="evidence" value="ECO:0007669"/>
    <property type="project" value="UniProtKB-KW"/>
</dbReference>
<comment type="caution">
    <text evidence="13">The sequence shown here is derived from an EMBL/GenBank/DDBJ whole genome shotgun (WGS) entry which is preliminary data.</text>
</comment>
<feature type="domain" description="Thiopeptide-type bacteriocin biosynthesis" evidence="12">
    <location>
        <begin position="6"/>
        <end position="255"/>
    </location>
</feature>
<name>A0ABW6UXE0_9ACTN</name>
<keyword evidence="6 13" id="KW-0489">Methyltransferase</keyword>
<dbReference type="PANTHER" id="PTHR11579">
    <property type="entry name" value="PROTEIN-L-ISOASPARTATE O-METHYLTRANSFERASE"/>
    <property type="match status" value="1"/>
</dbReference>
<dbReference type="Gene3D" id="3.40.50.150">
    <property type="entry name" value="Vaccinia Virus protein VP39"/>
    <property type="match status" value="1"/>
</dbReference>
<keyword evidence="8" id="KW-0949">S-adenosyl-L-methionine</keyword>
<dbReference type="RefSeq" id="WP_351084201.1">
    <property type="nucleotide sequence ID" value="NZ_JBEOZG010000025.1"/>
</dbReference>
<dbReference type="InterPro" id="IPR029063">
    <property type="entry name" value="SAM-dependent_MTases_sf"/>
</dbReference>
<dbReference type="InterPro" id="IPR000682">
    <property type="entry name" value="PCMT"/>
</dbReference>
<reference evidence="13 14" key="1">
    <citation type="submission" date="2024-10" db="EMBL/GenBank/DDBJ databases">
        <title>The Natural Products Discovery Center: Release of the First 8490 Sequenced Strains for Exploring Actinobacteria Biosynthetic Diversity.</title>
        <authorList>
            <person name="Kalkreuter E."/>
            <person name="Kautsar S.A."/>
            <person name="Yang D."/>
            <person name="Bader C.D."/>
            <person name="Teijaro C.N."/>
            <person name="Fluegel L."/>
            <person name="Davis C.M."/>
            <person name="Simpson J.R."/>
            <person name="Lauterbach L."/>
            <person name="Steele A.D."/>
            <person name="Gui C."/>
            <person name="Meng S."/>
            <person name="Li G."/>
            <person name="Viehrig K."/>
            <person name="Ye F."/>
            <person name="Su P."/>
            <person name="Kiefer A.F."/>
            <person name="Nichols A."/>
            <person name="Cepeda A.J."/>
            <person name="Yan W."/>
            <person name="Fan B."/>
            <person name="Jiang Y."/>
            <person name="Adhikari A."/>
            <person name="Zheng C.-J."/>
            <person name="Schuster L."/>
            <person name="Cowan T.M."/>
            <person name="Smanski M.J."/>
            <person name="Chevrette M.G."/>
            <person name="De Carvalho L.P.S."/>
            <person name="Shen B."/>
        </authorList>
    </citation>
    <scope>NUCLEOTIDE SEQUENCE [LARGE SCALE GENOMIC DNA]</scope>
    <source>
        <strain evidence="13 14">NPDC001390</strain>
    </source>
</reference>
<dbReference type="Pfam" id="PF01135">
    <property type="entry name" value="PCMT"/>
    <property type="match status" value="1"/>
</dbReference>
<keyword evidence="5" id="KW-0963">Cytoplasm</keyword>
<dbReference type="Proteomes" id="UP001602058">
    <property type="component" value="Unassembled WGS sequence"/>
</dbReference>
<dbReference type="SUPFAM" id="SSF53335">
    <property type="entry name" value="S-adenosyl-L-methionine-dependent methyltransferases"/>
    <property type="match status" value="1"/>
</dbReference>
<evidence type="ECO:0000256" key="7">
    <source>
        <dbReference type="ARBA" id="ARBA00022679"/>
    </source>
</evidence>
<protein>
    <recommendedName>
        <fullName evidence="4">Protein-L-isoaspartate O-methyltransferase</fullName>
        <ecNumber evidence="3">2.1.1.77</ecNumber>
    </recommendedName>
    <alternativeName>
        <fullName evidence="11">L-isoaspartyl protein carboxyl methyltransferase</fullName>
    </alternativeName>
    <alternativeName>
        <fullName evidence="9">Protein L-isoaspartyl methyltransferase</fullName>
    </alternativeName>
    <alternativeName>
        <fullName evidence="10">Protein-beta-aspartate methyltransferase</fullName>
    </alternativeName>
</protein>
<evidence type="ECO:0000313" key="13">
    <source>
        <dbReference type="EMBL" id="MFF4526745.1"/>
    </source>
</evidence>
<evidence type="ECO:0000256" key="5">
    <source>
        <dbReference type="ARBA" id="ARBA00022490"/>
    </source>
</evidence>
<organism evidence="13 14">
    <name type="scientific">Streptomyces bluensis</name>
    <dbReference type="NCBI Taxonomy" id="33897"/>
    <lineage>
        <taxon>Bacteria</taxon>
        <taxon>Bacillati</taxon>
        <taxon>Actinomycetota</taxon>
        <taxon>Actinomycetes</taxon>
        <taxon>Kitasatosporales</taxon>
        <taxon>Streptomycetaceae</taxon>
        <taxon>Streptomyces</taxon>
    </lineage>
</organism>
<keyword evidence="14" id="KW-1185">Reference proteome</keyword>
<evidence type="ECO:0000259" key="12">
    <source>
        <dbReference type="Pfam" id="PF14028"/>
    </source>
</evidence>
<dbReference type="NCBIfam" id="TIGR04364">
    <property type="entry name" value="methyltran_FxLD"/>
    <property type="match status" value="1"/>
</dbReference>
<dbReference type="CDD" id="cd02440">
    <property type="entry name" value="AdoMet_MTases"/>
    <property type="match status" value="1"/>
</dbReference>
<dbReference type="Pfam" id="PF14028">
    <property type="entry name" value="Lant_dehydr_C"/>
    <property type="match status" value="1"/>
</dbReference>
<evidence type="ECO:0000256" key="9">
    <source>
        <dbReference type="ARBA" id="ARBA00030757"/>
    </source>
</evidence>